<dbReference type="RefSeq" id="XP_763247.1">
    <property type="nucleotide sequence ID" value="XM_758154.1"/>
</dbReference>
<evidence type="ECO:0000313" key="2">
    <source>
        <dbReference type="Proteomes" id="UP000001949"/>
    </source>
</evidence>
<reference evidence="1 2" key="1">
    <citation type="journal article" date="2005" name="Science">
        <title>Genome sequence of Theileria parva, a bovine pathogen that transforms lymphocytes.</title>
        <authorList>
            <person name="Gardner M.J."/>
            <person name="Bishop R."/>
            <person name="Shah T."/>
            <person name="de Villiers E.P."/>
            <person name="Carlton J.M."/>
            <person name="Hall N."/>
            <person name="Ren Q."/>
            <person name="Paulsen I.T."/>
            <person name="Pain A."/>
            <person name="Berriman M."/>
            <person name="Wilson R.J.M."/>
            <person name="Sato S."/>
            <person name="Ralph S.A."/>
            <person name="Mann D.J."/>
            <person name="Xiong Z."/>
            <person name="Shallom S.J."/>
            <person name="Weidman J."/>
            <person name="Jiang L."/>
            <person name="Lynn J."/>
            <person name="Weaver B."/>
            <person name="Shoaibi A."/>
            <person name="Domingo A.R."/>
            <person name="Wasawo D."/>
            <person name="Crabtree J."/>
            <person name="Wortman J.R."/>
            <person name="Haas B."/>
            <person name="Angiuoli S.V."/>
            <person name="Creasy T.H."/>
            <person name="Lu C."/>
            <person name="Suh B."/>
            <person name="Silva J.C."/>
            <person name="Utterback T.R."/>
            <person name="Feldblyum T.V."/>
            <person name="Pertea M."/>
            <person name="Allen J."/>
            <person name="Nierman W.C."/>
            <person name="Taracha E.L.N."/>
            <person name="Salzberg S.L."/>
            <person name="White O.R."/>
            <person name="Fitzhugh H.A."/>
            <person name="Morzaria S."/>
            <person name="Venter J.C."/>
            <person name="Fraser C.M."/>
            <person name="Nene V."/>
        </authorList>
    </citation>
    <scope>NUCLEOTIDE SEQUENCE [LARGE SCALE GENOMIC DNA]</scope>
    <source>
        <strain evidence="1 2">Muguga</strain>
    </source>
</reference>
<keyword evidence="2" id="KW-1185">Reference proteome</keyword>
<dbReference type="Proteomes" id="UP000001949">
    <property type="component" value="Unassembled WGS sequence"/>
</dbReference>
<evidence type="ECO:0000313" key="1">
    <source>
        <dbReference type="EMBL" id="EAN30964.1"/>
    </source>
</evidence>
<dbReference type="KEGG" id="tpv:TP03_0229"/>
<sequence>MVIKECDYKAKLVNGLPVLYCRFGKNTPWINISNKRFSIKHFSFSDPENHTHSINECEITIEGLVAKFSFPFDVDKILYQNRVVLKTCDRFWSGNPKYILFELAKNEFTIGFSHGVERKVDSKVEYGGRQYGGELDIDKSENKKPESGIFMYTFHTKPKGIKYEGEVVWESLPGEALPDRMLRDEETDEIVVFFQDKYLVSRKEDGIRTSDVHEFTQSHREILNSYFHNSFRST</sequence>
<name>Q4N0C0_THEPA</name>
<gene>
    <name evidence="1" type="ordered locus">TP03_0229</name>
</gene>
<proteinExistence type="predicted"/>
<dbReference type="VEuPathDB" id="PiroplasmaDB:TpMuguga_03g00229"/>
<dbReference type="GeneID" id="3500161"/>
<dbReference type="AlphaFoldDB" id="Q4N0C0"/>
<protein>
    <submittedName>
        <fullName evidence="1">Uncharacterized protein</fullName>
    </submittedName>
</protein>
<dbReference type="EMBL" id="AAGK01000005">
    <property type="protein sequence ID" value="EAN30964.1"/>
    <property type="molecule type" value="Genomic_DNA"/>
</dbReference>
<dbReference type="InParanoid" id="Q4N0C0"/>
<comment type="caution">
    <text evidence="1">The sequence shown here is derived from an EMBL/GenBank/DDBJ whole genome shotgun (WGS) entry which is preliminary data.</text>
</comment>
<organism evidence="1 2">
    <name type="scientific">Theileria parva</name>
    <name type="common">East coast fever infection agent</name>
    <dbReference type="NCBI Taxonomy" id="5875"/>
    <lineage>
        <taxon>Eukaryota</taxon>
        <taxon>Sar</taxon>
        <taxon>Alveolata</taxon>
        <taxon>Apicomplexa</taxon>
        <taxon>Aconoidasida</taxon>
        <taxon>Piroplasmida</taxon>
        <taxon>Theileriidae</taxon>
        <taxon>Theileria</taxon>
    </lineage>
</organism>
<accession>Q4N0C0</accession>